<dbReference type="EMBL" id="CAUOFW020001936">
    <property type="protein sequence ID" value="CAK9149773.1"/>
    <property type="molecule type" value="Genomic_DNA"/>
</dbReference>
<protein>
    <submittedName>
        <fullName evidence="1">Uncharacterized protein</fullName>
    </submittedName>
</protein>
<dbReference type="Proteomes" id="UP001642360">
    <property type="component" value="Unassembled WGS sequence"/>
</dbReference>
<comment type="caution">
    <text evidence="1">The sequence shown here is derived from an EMBL/GenBank/DDBJ whole genome shotgun (WGS) entry which is preliminary data.</text>
</comment>
<organism evidence="1 2">
    <name type="scientific">Ilex paraguariensis</name>
    <name type="common">yerba mate</name>
    <dbReference type="NCBI Taxonomy" id="185542"/>
    <lineage>
        <taxon>Eukaryota</taxon>
        <taxon>Viridiplantae</taxon>
        <taxon>Streptophyta</taxon>
        <taxon>Embryophyta</taxon>
        <taxon>Tracheophyta</taxon>
        <taxon>Spermatophyta</taxon>
        <taxon>Magnoliopsida</taxon>
        <taxon>eudicotyledons</taxon>
        <taxon>Gunneridae</taxon>
        <taxon>Pentapetalae</taxon>
        <taxon>asterids</taxon>
        <taxon>campanulids</taxon>
        <taxon>Aquifoliales</taxon>
        <taxon>Aquifoliaceae</taxon>
        <taxon>Ilex</taxon>
    </lineage>
</organism>
<keyword evidence="2" id="KW-1185">Reference proteome</keyword>
<reference evidence="1 2" key="1">
    <citation type="submission" date="2024-02" db="EMBL/GenBank/DDBJ databases">
        <authorList>
            <person name="Vignale AGUSTIN F."/>
            <person name="Sosa J E."/>
            <person name="Modenutti C."/>
        </authorList>
    </citation>
    <scope>NUCLEOTIDE SEQUENCE [LARGE SCALE GENOMIC DNA]</scope>
</reference>
<evidence type="ECO:0000313" key="2">
    <source>
        <dbReference type="Proteomes" id="UP001642360"/>
    </source>
</evidence>
<accession>A0ABC8S409</accession>
<name>A0ABC8S409_9AQUA</name>
<dbReference type="AlphaFoldDB" id="A0ABC8S409"/>
<sequence length="91" mass="10507">MDKASFLEEWLKVLCASLKEPEAEHNSTMNQKKEVILKAIKSLIEVFEGRNYHAIAQRFDKLANSMHCQMFILRVNTAQYTIEDLSSRCGD</sequence>
<gene>
    <name evidence="1" type="ORF">ILEXP_LOCUS17842</name>
</gene>
<evidence type="ECO:0000313" key="1">
    <source>
        <dbReference type="EMBL" id="CAK9149773.1"/>
    </source>
</evidence>
<proteinExistence type="predicted"/>